<dbReference type="InterPro" id="IPR000515">
    <property type="entry name" value="MetI-like"/>
</dbReference>
<keyword evidence="2 7" id="KW-0813">Transport</keyword>
<accession>A0A7C1JR72</accession>
<evidence type="ECO:0000313" key="9">
    <source>
        <dbReference type="EMBL" id="HDX30347.1"/>
    </source>
</evidence>
<feature type="transmembrane region" description="Helical" evidence="7">
    <location>
        <begin position="36"/>
        <end position="58"/>
    </location>
</feature>
<organism evidence="9">
    <name type="scientific">Caldilinea aerophila</name>
    <dbReference type="NCBI Taxonomy" id="133453"/>
    <lineage>
        <taxon>Bacteria</taxon>
        <taxon>Bacillati</taxon>
        <taxon>Chloroflexota</taxon>
        <taxon>Caldilineae</taxon>
        <taxon>Caldilineales</taxon>
        <taxon>Caldilineaceae</taxon>
        <taxon>Caldilinea</taxon>
    </lineage>
</organism>
<feature type="transmembrane region" description="Helical" evidence="7">
    <location>
        <begin position="218"/>
        <end position="243"/>
    </location>
</feature>
<reference evidence="9" key="1">
    <citation type="journal article" date="2020" name="mSystems">
        <title>Genome- and Community-Level Interaction Insights into Carbon Utilization and Element Cycling Functions of Hydrothermarchaeota in Hydrothermal Sediment.</title>
        <authorList>
            <person name="Zhou Z."/>
            <person name="Liu Y."/>
            <person name="Xu W."/>
            <person name="Pan J."/>
            <person name="Luo Z.H."/>
            <person name="Li M."/>
        </authorList>
    </citation>
    <scope>NUCLEOTIDE SEQUENCE [LARGE SCALE GENOMIC DNA]</scope>
    <source>
        <strain evidence="9">SpSt-289</strain>
    </source>
</reference>
<gene>
    <name evidence="9" type="ORF">ENQ20_02510</name>
</gene>
<dbReference type="GO" id="GO:0055085">
    <property type="term" value="P:transmembrane transport"/>
    <property type="evidence" value="ECO:0007669"/>
    <property type="project" value="InterPro"/>
</dbReference>
<feature type="transmembrane region" description="Helical" evidence="7">
    <location>
        <begin position="107"/>
        <end position="133"/>
    </location>
</feature>
<comment type="subcellular location">
    <subcellularLocation>
        <location evidence="1 7">Cell membrane</location>
        <topology evidence="1 7">Multi-pass membrane protein</topology>
    </subcellularLocation>
</comment>
<feature type="transmembrane region" description="Helical" evidence="7">
    <location>
        <begin position="263"/>
        <end position="285"/>
    </location>
</feature>
<dbReference type="InterPro" id="IPR025966">
    <property type="entry name" value="OppC_N"/>
</dbReference>
<dbReference type="PROSITE" id="PS50928">
    <property type="entry name" value="ABC_TM1"/>
    <property type="match status" value="1"/>
</dbReference>
<proteinExistence type="inferred from homology"/>
<dbReference type="SUPFAM" id="SSF161098">
    <property type="entry name" value="MetI-like"/>
    <property type="match status" value="1"/>
</dbReference>
<comment type="caution">
    <text evidence="9">The sequence shown here is derived from an EMBL/GenBank/DDBJ whole genome shotgun (WGS) entry which is preliminary data.</text>
</comment>
<dbReference type="EMBL" id="DSMG01000036">
    <property type="protein sequence ID" value="HDX30347.1"/>
    <property type="molecule type" value="Genomic_DNA"/>
</dbReference>
<dbReference type="CDD" id="cd06261">
    <property type="entry name" value="TM_PBP2"/>
    <property type="match status" value="1"/>
</dbReference>
<dbReference type="InterPro" id="IPR050366">
    <property type="entry name" value="BP-dependent_transpt_permease"/>
</dbReference>
<sequence length="299" mass="32172">MSTSTLASIQSRHLQELPKQRTLLGDAARRFARNKLALLGLAMVALLLLTALFADFIAPYPYDAANPAKALQFPSQEHWMGTDEVGRDVYSRIIYGTRISLSVGMGVMAMALLIGIPLGLLAGLAGGAIDYFIMRLVEVFTAIPALMLALLLLSVFGGGLLNVILALGVVAWLDTCRLLRAQLLSLRERDFVLAARMLGATNTRIAVRHLLPNAVAPLIVAATIGIPTAIFAEAGLSFLGLGINDPIPSWGKMVGNALSYMRVYWHLGVFPTLAIAITMLGFTFFGDGLRDAFDASMNR</sequence>
<dbReference type="GO" id="GO:0005886">
    <property type="term" value="C:plasma membrane"/>
    <property type="evidence" value="ECO:0007669"/>
    <property type="project" value="UniProtKB-SubCell"/>
</dbReference>
<keyword evidence="6 7" id="KW-0472">Membrane</keyword>
<evidence type="ECO:0000256" key="6">
    <source>
        <dbReference type="ARBA" id="ARBA00023136"/>
    </source>
</evidence>
<protein>
    <submittedName>
        <fullName evidence="9">ABC transporter permease</fullName>
    </submittedName>
</protein>
<dbReference type="PANTHER" id="PTHR43386">
    <property type="entry name" value="OLIGOPEPTIDE TRANSPORT SYSTEM PERMEASE PROTEIN APPC"/>
    <property type="match status" value="1"/>
</dbReference>
<dbReference type="Pfam" id="PF00528">
    <property type="entry name" value="BPD_transp_1"/>
    <property type="match status" value="1"/>
</dbReference>
<feature type="transmembrane region" description="Helical" evidence="7">
    <location>
        <begin position="145"/>
        <end position="173"/>
    </location>
</feature>
<dbReference type="PANTHER" id="PTHR43386:SF1">
    <property type="entry name" value="D,D-DIPEPTIDE TRANSPORT SYSTEM PERMEASE PROTEIN DDPC-RELATED"/>
    <property type="match status" value="1"/>
</dbReference>
<keyword evidence="3" id="KW-1003">Cell membrane</keyword>
<evidence type="ECO:0000256" key="1">
    <source>
        <dbReference type="ARBA" id="ARBA00004651"/>
    </source>
</evidence>
<keyword evidence="4 7" id="KW-0812">Transmembrane</keyword>
<evidence type="ECO:0000256" key="2">
    <source>
        <dbReference type="ARBA" id="ARBA00022448"/>
    </source>
</evidence>
<evidence type="ECO:0000256" key="5">
    <source>
        <dbReference type="ARBA" id="ARBA00022989"/>
    </source>
</evidence>
<dbReference type="InterPro" id="IPR035906">
    <property type="entry name" value="MetI-like_sf"/>
</dbReference>
<evidence type="ECO:0000256" key="4">
    <source>
        <dbReference type="ARBA" id="ARBA00022692"/>
    </source>
</evidence>
<dbReference type="Pfam" id="PF12911">
    <property type="entry name" value="OppC_N"/>
    <property type="match status" value="1"/>
</dbReference>
<comment type="similarity">
    <text evidence="7">Belongs to the binding-protein-dependent transport system permease family.</text>
</comment>
<dbReference type="AlphaFoldDB" id="A0A7C1JR72"/>
<evidence type="ECO:0000256" key="7">
    <source>
        <dbReference type="RuleBase" id="RU363032"/>
    </source>
</evidence>
<feature type="domain" description="ABC transmembrane type-1" evidence="8">
    <location>
        <begin position="97"/>
        <end position="286"/>
    </location>
</feature>
<evidence type="ECO:0000256" key="3">
    <source>
        <dbReference type="ARBA" id="ARBA00022475"/>
    </source>
</evidence>
<keyword evidence="5 7" id="KW-1133">Transmembrane helix</keyword>
<dbReference type="Gene3D" id="1.10.3720.10">
    <property type="entry name" value="MetI-like"/>
    <property type="match status" value="1"/>
</dbReference>
<evidence type="ECO:0000259" key="8">
    <source>
        <dbReference type="PROSITE" id="PS50928"/>
    </source>
</evidence>
<name>A0A7C1JR72_9CHLR</name>